<keyword evidence="6 15" id="KW-0418">Kinase</keyword>
<keyword evidence="4" id="KW-0479">Metal-binding</keyword>
<dbReference type="STRING" id="1637975.AN957_11915"/>
<proteinExistence type="inferred from homology"/>
<dbReference type="InterPro" id="IPR004399">
    <property type="entry name" value="HMP/HMP-P_kinase_dom"/>
</dbReference>
<keyword evidence="8" id="KW-0460">Magnesium</keyword>
<comment type="similarity">
    <text evidence="1">Belongs to the ThiD family.</text>
</comment>
<evidence type="ECO:0000256" key="6">
    <source>
        <dbReference type="ARBA" id="ARBA00022777"/>
    </source>
</evidence>
<dbReference type="Pfam" id="PF08543">
    <property type="entry name" value="Phos_pyr_kin"/>
    <property type="match status" value="1"/>
</dbReference>
<sequence length="278" mass="29946">MWVPRALSIAGSAARGGAGIQADLKTFQEMGVFGLSSVTGIVAYHPYTNQNVFPIELSAIEAQVYTALRDVGVDAIKTGMLYTKENISHVAKWIEEADTTNVVVDPVMVGKMDTPLLKDDAINTLITKLIPLATIITPNMPEAALLLKSNQQLTTVDDLKLAAIELKKLGSKYVLVKGGRLKGPAVDVLYDGEKLHILEAQRIDTIHTNGAGCSYSAAITALLAKGKPVQDAVKEAKMFITAAIRHSIAFKRGVGPPDFAAYHRHGELGVKENIIEFQ</sequence>
<dbReference type="PANTHER" id="PTHR20858:SF19">
    <property type="entry name" value="PYRIDOXINE KINASE"/>
    <property type="match status" value="1"/>
</dbReference>
<dbReference type="FunFam" id="3.40.1190.20:FF:000003">
    <property type="entry name" value="Phosphomethylpyrimidine kinase ThiD"/>
    <property type="match status" value="1"/>
</dbReference>
<dbReference type="GO" id="GO:0046872">
    <property type="term" value="F:metal ion binding"/>
    <property type="evidence" value="ECO:0007669"/>
    <property type="project" value="UniProtKB-KW"/>
</dbReference>
<protein>
    <recommendedName>
        <fullName evidence="2">pyridoxal kinase</fullName>
        <ecNumber evidence="2">2.7.1.35</ecNumber>
    </recommendedName>
    <alternativeName>
        <fullName evidence="10">PN/PL/PM kinase</fullName>
    </alternativeName>
    <alternativeName>
        <fullName evidence="11">Pyridoxal kinase</fullName>
    </alternativeName>
    <alternativeName>
        <fullName evidence="9">Pyridoxamine kinase</fullName>
    </alternativeName>
    <alternativeName>
        <fullName evidence="12">Vitamin B6 kinase</fullName>
    </alternativeName>
</protein>
<dbReference type="RefSeq" id="WP_056684275.1">
    <property type="nucleotide sequence ID" value="NZ_CP041305.1"/>
</dbReference>
<evidence type="ECO:0000259" key="14">
    <source>
        <dbReference type="Pfam" id="PF08543"/>
    </source>
</evidence>
<gene>
    <name evidence="15" type="ORF">AN957_11915</name>
</gene>
<dbReference type="EC" id="2.7.1.35" evidence="2"/>
<dbReference type="GO" id="GO:0005524">
    <property type="term" value="F:ATP binding"/>
    <property type="evidence" value="ECO:0007669"/>
    <property type="project" value="UniProtKB-KW"/>
</dbReference>
<name>A0A0Q3QMA3_9BACI</name>
<keyword evidence="16" id="KW-1185">Reference proteome</keyword>
<evidence type="ECO:0000256" key="1">
    <source>
        <dbReference type="ARBA" id="ARBA00009879"/>
    </source>
</evidence>
<keyword evidence="7" id="KW-0067">ATP-binding</keyword>
<dbReference type="Gene3D" id="3.40.1190.20">
    <property type="match status" value="1"/>
</dbReference>
<evidence type="ECO:0000256" key="12">
    <source>
        <dbReference type="ARBA" id="ARBA00042531"/>
    </source>
</evidence>
<dbReference type="Proteomes" id="UP000050996">
    <property type="component" value="Unassembled WGS sequence"/>
</dbReference>
<evidence type="ECO:0000256" key="13">
    <source>
        <dbReference type="ARBA" id="ARBA00049293"/>
    </source>
</evidence>
<evidence type="ECO:0000313" key="15">
    <source>
        <dbReference type="EMBL" id="KQL19217.1"/>
    </source>
</evidence>
<keyword evidence="5" id="KW-0547">Nucleotide-binding</keyword>
<feature type="domain" description="Pyridoxamine kinase/Phosphomethylpyrimidine kinase" evidence="14">
    <location>
        <begin position="15"/>
        <end position="257"/>
    </location>
</feature>
<keyword evidence="3" id="KW-0808">Transferase</keyword>
<evidence type="ECO:0000256" key="11">
    <source>
        <dbReference type="ARBA" id="ARBA00042396"/>
    </source>
</evidence>
<evidence type="ECO:0000256" key="10">
    <source>
        <dbReference type="ARBA" id="ARBA00042348"/>
    </source>
</evidence>
<dbReference type="InterPro" id="IPR029056">
    <property type="entry name" value="Ribokinase-like"/>
</dbReference>
<evidence type="ECO:0000256" key="7">
    <source>
        <dbReference type="ARBA" id="ARBA00022840"/>
    </source>
</evidence>
<reference evidence="15 16" key="1">
    <citation type="submission" date="2015-09" db="EMBL/GenBank/DDBJ databases">
        <title>Genome sequencing project for genomic taxonomy and phylogenomics of Bacillus-like bacteria.</title>
        <authorList>
            <person name="Liu B."/>
            <person name="Wang J."/>
            <person name="Zhu Y."/>
            <person name="Liu G."/>
            <person name="Chen Q."/>
            <person name="Chen Z."/>
            <person name="Lan J."/>
            <person name="Che J."/>
            <person name="Ge C."/>
            <person name="Shi H."/>
            <person name="Pan Z."/>
            <person name="Liu X."/>
        </authorList>
    </citation>
    <scope>NUCLEOTIDE SEQUENCE [LARGE SCALE GENOMIC DNA]</scope>
    <source>
        <strain evidence="15 16">FJAT-18043</strain>
    </source>
</reference>
<comment type="catalytic activity">
    <reaction evidence="13">
        <text>pyridoxal + ATP = pyridoxal 5'-phosphate + ADP + H(+)</text>
        <dbReference type="Rhea" id="RHEA:10224"/>
        <dbReference type="ChEBI" id="CHEBI:15378"/>
        <dbReference type="ChEBI" id="CHEBI:17310"/>
        <dbReference type="ChEBI" id="CHEBI:30616"/>
        <dbReference type="ChEBI" id="CHEBI:456216"/>
        <dbReference type="ChEBI" id="CHEBI:597326"/>
        <dbReference type="EC" id="2.7.1.35"/>
    </reaction>
</comment>
<dbReference type="PANTHER" id="PTHR20858">
    <property type="entry name" value="PHOSPHOMETHYLPYRIMIDINE KINASE"/>
    <property type="match status" value="1"/>
</dbReference>
<dbReference type="EMBL" id="LJIX01000006">
    <property type="protein sequence ID" value="KQL19217.1"/>
    <property type="molecule type" value="Genomic_DNA"/>
</dbReference>
<dbReference type="GO" id="GO:0008972">
    <property type="term" value="F:phosphomethylpyrimidine kinase activity"/>
    <property type="evidence" value="ECO:0007669"/>
    <property type="project" value="InterPro"/>
</dbReference>
<dbReference type="GO" id="GO:0008902">
    <property type="term" value="F:hydroxymethylpyrimidine kinase activity"/>
    <property type="evidence" value="ECO:0007669"/>
    <property type="project" value="TreeGrafter"/>
</dbReference>
<accession>A0A0Q3QMA3</accession>
<evidence type="ECO:0000256" key="4">
    <source>
        <dbReference type="ARBA" id="ARBA00022723"/>
    </source>
</evidence>
<dbReference type="InterPro" id="IPR013749">
    <property type="entry name" value="PM/HMP-P_kinase-1"/>
</dbReference>
<dbReference type="GO" id="GO:0005829">
    <property type="term" value="C:cytosol"/>
    <property type="evidence" value="ECO:0007669"/>
    <property type="project" value="TreeGrafter"/>
</dbReference>
<evidence type="ECO:0000256" key="8">
    <source>
        <dbReference type="ARBA" id="ARBA00022842"/>
    </source>
</evidence>
<evidence type="ECO:0000313" key="16">
    <source>
        <dbReference type="Proteomes" id="UP000050996"/>
    </source>
</evidence>
<evidence type="ECO:0000256" key="9">
    <source>
        <dbReference type="ARBA" id="ARBA00042307"/>
    </source>
</evidence>
<dbReference type="NCBIfam" id="TIGR00097">
    <property type="entry name" value="HMP-P_kinase"/>
    <property type="match status" value="1"/>
</dbReference>
<dbReference type="AlphaFoldDB" id="A0A0Q3QMA3"/>
<dbReference type="PATRIC" id="fig|1637975.4.peg.2191"/>
<evidence type="ECO:0000256" key="2">
    <source>
        <dbReference type="ARBA" id="ARBA00012104"/>
    </source>
</evidence>
<dbReference type="CDD" id="cd01169">
    <property type="entry name" value="HMPP_kinase"/>
    <property type="match status" value="1"/>
</dbReference>
<comment type="caution">
    <text evidence="15">The sequence shown here is derived from an EMBL/GenBank/DDBJ whole genome shotgun (WGS) entry which is preliminary data.</text>
</comment>
<organism evidence="15 16">
    <name type="scientific">Cytobacillus solani</name>
    <dbReference type="NCBI Taxonomy" id="1637975"/>
    <lineage>
        <taxon>Bacteria</taxon>
        <taxon>Bacillati</taxon>
        <taxon>Bacillota</taxon>
        <taxon>Bacilli</taxon>
        <taxon>Bacillales</taxon>
        <taxon>Bacillaceae</taxon>
        <taxon>Cytobacillus</taxon>
    </lineage>
</organism>
<dbReference type="SUPFAM" id="SSF53613">
    <property type="entry name" value="Ribokinase-like"/>
    <property type="match status" value="1"/>
</dbReference>
<dbReference type="GO" id="GO:0008478">
    <property type="term" value="F:pyridoxal kinase activity"/>
    <property type="evidence" value="ECO:0007669"/>
    <property type="project" value="UniProtKB-EC"/>
</dbReference>
<dbReference type="GO" id="GO:0009228">
    <property type="term" value="P:thiamine biosynthetic process"/>
    <property type="evidence" value="ECO:0007669"/>
    <property type="project" value="InterPro"/>
</dbReference>
<evidence type="ECO:0000256" key="5">
    <source>
        <dbReference type="ARBA" id="ARBA00022741"/>
    </source>
</evidence>
<evidence type="ECO:0000256" key="3">
    <source>
        <dbReference type="ARBA" id="ARBA00022679"/>
    </source>
</evidence>